<sequence>MSDQPTAATLRLVEGRENNRCIVCDRYLRGGEWPGNSHHHRKRRSQTYGDPERHSPSNVIDVCGTDNSTGCHGWIHQHPEQARALGYLLKSYDPAPSTVPVYSCRRGWILLDTDGQWHSCPPPEGMPKHPTINRKEQQ</sequence>
<feature type="region of interest" description="Disordered" evidence="1">
    <location>
        <begin position="119"/>
        <end position="138"/>
    </location>
</feature>
<protein>
    <submittedName>
        <fullName evidence="2">Uncharacterized protein</fullName>
    </submittedName>
</protein>
<reference evidence="2" key="1">
    <citation type="journal article" date="2021" name="Proc. Natl. Acad. Sci. U.S.A.">
        <title>A Catalog of Tens of Thousands of Viruses from Human Metagenomes Reveals Hidden Associations with Chronic Diseases.</title>
        <authorList>
            <person name="Tisza M.J."/>
            <person name="Buck C.B."/>
        </authorList>
    </citation>
    <scope>NUCLEOTIDE SEQUENCE</scope>
    <source>
        <strain evidence="2">CtDCt3</strain>
    </source>
</reference>
<evidence type="ECO:0000313" key="2">
    <source>
        <dbReference type="EMBL" id="DAF88524.1"/>
    </source>
</evidence>
<name>A0A8S5U231_9CAUD</name>
<accession>A0A8S5U231</accession>
<evidence type="ECO:0000256" key="1">
    <source>
        <dbReference type="SAM" id="MobiDB-lite"/>
    </source>
</evidence>
<feature type="region of interest" description="Disordered" evidence="1">
    <location>
        <begin position="35"/>
        <end position="61"/>
    </location>
</feature>
<proteinExistence type="predicted"/>
<dbReference type="EMBL" id="BK015987">
    <property type="protein sequence ID" value="DAF88524.1"/>
    <property type="molecule type" value="Genomic_DNA"/>
</dbReference>
<organism evidence="2">
    <name type="scientific">Siphoviridae sp. ctDCt3</name>
    <dbReference type="NCBI Taxonomy" id="2825385"/>
    <lineage>
        <taxon>Viruses</taxon>
        <taxon>Duplodnaviria</taxon>
        <taxon>Heunggongvirae</taxon>
        <taxon>Uroviricota</taxon>
        <taxon>Caudoviricetes</taxon>
    </lineage>
</organism>